<evidence type="ECO:0000259" key="2">
    <source>
        <dbReference type="Pfam" id="PF07510"/>
    </source>
</evidence>
<dbReference type="Proteomes" id="UP000288951">
    <property type="component" value="Unassembled WGS sequence"/>
</dbReference>
<dbReference type="InterPro" id="IPR004919">
    <property type="entry name" value="GmrSD_N"/>
</dbReference>
<dbReference type="PANTHER" id="PTHR35149">
    <property type="entry name" value="SLL5132 PROTEIN"/>
    <property type="match status" value="1"/>
</dbReference>
<dbReference type="EMBL" id="RQSM01000003">
    <property type="protein sequence ID" value="RVU91559.1"/>
    <property type="molecule type" value="Genomic_DNA"/>
</dbReference>
<evidence type="ECO:0000259" key="1">
    <source>
        <dbReference type="Pfam" id="PF03235"/>
    </source>
</evidence>
<keyword evidence="4" id="KW-1185">Reference proteome</keyword>
<comment type="caution">
    <text evidence="3">The sequence shown here is derived from an EMBL/GenBank/DDBJ whole genome shotgun (WGS) entry which is preliminary data.</text>
</comment>
<name>A0A437UDB1_9FLAO</name>
<proteinExistence type="predicted"/>
<reference evidence="3" key="1">
    <citation type="submission" date="2018-12" db="EMBL/GenBank/DDBJ databases">
        <title>Draft genome sequence of Flaovobacterium columnare ARS1 isolated from channel catfish in Alabama.</title>
        <authorList>
            <person name="Cai W."/>
            <person name="Arias C."/>
        </authorList>
    </citation>
    <scope>NUCLEOTIDE SEQUENCE [LARGE SCALE GENOMIC DNA]</scope>
    <source>
        <strain evidence="3">ARS1</strain>
    </source>
</reference>
<dbReference type="Pfam" id="PF03235">
    <property type="entry name" value="GmrSD_N"/>
    <property type="match status" value="1"/>
</dbReference>
<evidence type="ECO:0000313" key="4">
    <source>
        <dbReference type="Proteomes" id="UP000288951"/>
    </source>
</evidence>
<dbReference type="AlphaFoldDB" id="A0A437UDB1"/>
<sequence length="618" mass="72865">MAISPIPQNIEQVFSATTYYIDFYQRQYKWNREPVERLLDDIFYKFNQDYQKIDDSVDSELAGDRIGFYFLNTYVTNTISGKVFLVDGQQRFTTLTLILIQLYHISNSLESEFSQWIKDRIHGTSGAKKNFWLQHQNHLLTLEGLLKGLPFNEIPTESGVTAKNMVDNSKVIKNWLENDLKTKHKFETFAFYMLKKLEIVKLEVMQTDVPMVFEVINDRGVRLKPHEILKGKLLGQVDKQELELLGLNKIWETQINLVGVANSASDFDEIDNFFETYIRSKIVSSRGIAEKYTSKNYHRVLFTGEVEEYFKLNRNAANTKKFLQNDFIYFTNLYCKIKRLRSYFEPGFEHLFYNQLNDLAGHYLLILSACKLNDTEEDEKIRIIGYEYDKMFAMLHLQKAYVNNLIADLLYAISNDIREKSANEIKGVFKTNILKALSDIKNTTITEIFNYNYFKDVGYADLPTRFNRYFFSRIEHFISHETGAEMQQNFENLIRNNGYVNGYHIEHILSYNEQNLAIFNNDTEVFERERNRLGGLLLLRGNTNQSSGNELYEDKLRTYVQTLYWNSTLHPDTYHSNIDLQLLMRKYNLNIRPMEVFGPEELEERHRLLADIIKIIWN</sequence>
<feature type="domain" description="GmrSD restriction endonucleases N-terminal" evidence="1">
    <location>
        <begin position="10"/>
        <end position="233"/>
    </location>
</feature>
<evidence type="ECO:0000313" key="3">
    <source>
        <dbReference type="EMBL" id="RVU91559.1"/>
    </source>
</evidence>
<gene>
    <name evidence="3" type="ORF">EH230_11975</name>
</gene>
<dbReference type="RefSeq" id="WP_127823659.1">
    <property type="nucleotide sequence ID" value="NZ_RQSM01000003.1"/>
</dbReference>
<dbReference type="InterPro" id="IPR011089">
    <property type="entry name" value="GmrSD_C"/>
</dbReference>
<organism evidence="3 4">
    <name type="scientific">Flavobacterium columnare</name>
    <dbReference type="NCBI Taxonomy" id="996"/>
    <lineage>
        <taxon>Bacteria</taxon>
        <taxon>Pseudomonadati</taxon>
        <taxon>Bacteroidota</taxon>
        <taxon>Flavobacteriia</taxon>
        <taxon>Flavobacteriales</taxon>
        <taxon>Flavobacteriaceae</taxon>
        <taxon>Flavobacterium</taxon>
    </lineage>
</organism>
<accession>A0A437UDB1</accession>
<dbReference type="PANTHER" id="PTHR35149:SF1">
    <property type="entry name" value="DUF5655 DOMAIN-CONTAINING PROTEIN"/>
    <property type="match status" value="1"/>
</dbReference>
<feature type="domain" description="GmrSD restriction endonucleases C-terminal" evidence="2">
    <location>
        <begin position="468"/>
        <end position="610"/>
    </location>
</feature>
<protein>
    <submittedName>
        <fullName evidence="3">DUF262 domain-containing protein</fullName>
    </submittedName>
</protein>
<dbReference type="Pfam" id="PF07510">
    <property type="entry name" value="GmrSD_C"/>
    <property type="match status" value="1"/>
</dbReference>
<dbReference type="OrthoDB" id="9798761at2"/>